<gene>
    <name evidence="1" type="ORF">UF78_13890</name>
</gene>
<name>A0A0D9ANH8_STUST</name>
<dbReference type="EMBL" id="JYHV01000025">
    <property type="protein sequence ID" value="KJH80941.1"/>
    <property type="molecule type" value="Genomic_DNA"/>
</dbReference>
<sequence>MFWGAVVTSVIGLMKDDPSKSPPTLAEQGIFLDSRATYSEVDKQVGCSSTFSDDKKDDIFESQYKNRWMEWKGKIALLEAGETSIDIDGGLQDLSVKFDNPDEGYDLTKGSTVTVRFLMKSAGGCFLPFGGERARIKETH</sequence>
<accession>A0A0D9ANH8</accession>
<comment type="caution">
    <text evidence="1">The sequence shown here is derived from an EMBL/GenBank/DDBJ whole genome shotgun (WGS) entry which is preliminary data.</text>
</comment>
<dbReference type="AlphaFoldDB" id="A0A0D9ANH8"/>
<evidence type="ECO:0000313" key="2">
    <source>
        <dbReference type="Proteomes" id="UP000032487"/>
    </source>
</evidence>
<reference evidence="1 2" key="1">
    <citation type="submission" date="2015-02" db="EMBL/GenBank/DDBJ databases">
        <title>Draft genome sequence of Pseudomonas stutzeri NT0128 isolated from wheat (Triticum turgidum) rhizosphere.</title>
        <authorList>
            <person name="Tovi N."/>
            <person name="Frenk S."/>
            <person name="Hadar Y."/>
            <person name="Minz D."/>
        </authorList>
    </citation>
    <scope>NUCLEOTIDE SEQUENCE [LARGE SCALE GENOMIC DNA]</scope>
    <source>
        <strain evidence="1 2">NT0128</strain>
    </source>
</reference>
<dbReference type="Proteomes" id="UP000032487">
    <property type="component" value="Unassembled WGS sequence"/>
</dbReference>
<dbReference type="PATRIC" id="fig|316.101.peg.85"/>
<proteinExistence type="predicted"/>
<organism evidence="1 2">
    <name type="scientific">Stutzerimonas stutzeri</name>
    <name type="common">Pseudomonas stutzeri</name>
    <dbReference type="NCBI Taxonomy" id="316"/>
    <lineage>
        <taxon>Bacteria</taxon>
        <taxon>Pseudomonadati</taxon>
        <taxon>Pseudomonadota</taxon>
        <taxon>Gammaproteobacteria</taxon>
        <taxon>Pseudomonadales</taxon>
        <taxon>Pseudomonadaceae</taxon>
        <taxon>Stutzerimonas</taxon>
    </lineage>
</organism>
<protein>
    <submittedName>
        <fullName evidence="1">Uncharacterized protein</fullName>
    </submittedName>
</protein>
<evidence type="ECO:0000313" key="1">
    <source>
        <dbReference type="EMBL" id="KJH80941.1"/>
    </source>
</evidence>